<comment type="cofactor">
    <cofactor evidence="1">
        <name>FAD</name>
        <dbReference type="ChEBI" id="CHEBI:57692"/>
    </cofactor>
</comment>
<evidence type="ECO:0000259" key="6">
    <source>
        <dbReference type="Pfam" id="PF00732"/>
    </source>
</evidence>
<dbReference type="EMBL" id="JAAWWL010000001">
    <property type="protein sequence ID" value="NKI30588.1"/>
    <property type="molecule type" value="Genomic_DNA"/>
</dbReference>
<dbReference type="SUPFAM" id="SSF54373">
    <property type="entry name" value="FAD-linked reductases, C-terminal domain"/>
    <property type="match status" value="1"/>
</dbReference>
<keyword evidence="5" id="KW-0560">Oxidoreductase</keyword>
<keyword evidence="3" id="KW-0285">Flavoprotein</keyword>
<evidence type="ECO:0000256" key="3">
    <source>
        <dbReference type="ARBA" id="ARBA00022630"/>
    </source>
</evidence>
<evidence type="ECO:0000313" key="8">
    <source>
        <dbReference type="EMBL" id="NKI30588.1"/>
    </source>
</evidence>
<dbReference type="SUPFAM" id="SSF51905">
    <property type="entry name" value="FAD/NAD(P)-binding domain"/>
    <property type="match status" value="1"/>
</dbReference>
<feature type="domain" description="Glucose-methanol-choline oxidoreductase C-terminal" evidence="7">
    <location>
        <begin position="429"/>
        <end position="548"/>
    </location>
</feature>
<protein>
    <submittedName>
        <fullName evidence="8">GMC family oxidoreductase</fullName>
    </submittedName>
</protein>
<sequence>MNLNLKAAEKNTYDAIVIGSGISGGWAAKELCEKGLKTLVLERGRMVEHIKDYPTATKNVWELPHRNQLTREQQEQNPILSRCYAYQPATEHFFVKDNEHPYIQKKPFDWIRGYQVGGKSLLWARWTQRWSDLDFEANAKEGIAVDWPIRYEDIAPWYSYVERFAGISGNRDGLPQIPDGEFLPPMEMNCIESHFKDQLKSLYDDRHLVISRTANLSQPHLGRGQCQHRDLCYRGCPFGAYFSSNSSTLPAAEKTGNLTIRPMSVVHSIIYDKTTQKAKGVKVIDANTKEEMEFYSRIVFVNAATLNSTLLLMNSKSSRFPDGLGNDSGELGHNLMDHNYNARVEGTSSDFENQYFFGKRPTGTYLPRFRNFGNDRQTDFKRGYAYSVGGTRNVGTEMSETLIGEELKTNLTSLGPWKIQMSGMGECLPYHENKVSLSKSETDEWGMPLLEIDAEFKTNELNMQKDMVASAFEMLDKAGFTDLEEIPMNRNFGLNIHEMGTARMGRNPKTSVLNKNNQVWGCENVFVTDGACMTSSACQNPSLTYMAITARAADFAVRELKKQNL</sequence>
<dbReference type="RefSeq" id="WP_168550827.1">
    <property type="nucleotide sequence ID" value="NZ_JAAWWL010000001.1"/>
</dbReference>
<evidence type="ECO:0000313" key="9">
    <source>
        <dbReference type="Proteomes" id="UP000718451"/>
    </source>
</evidence>
<evidence type="ECO:0000256" key="4">
    <source>
        <dbReference type="ARBA" id="ARBA00022827"/>
    </source>
</evidence>
<dbReference type="Pfam" id="PF05199">
    <property type="entry name" value="GMC_oxred_C"/>
    <property type="match status" value="1"/>
</dbReference>
<dbReference type="InterPro" id="IPR000172">
    <property type="entry name" value="GMC_OxRdtase_N"/>
</dbReference>
<gene>
    <name evidence="8" type="ORF">HCU67_01430</name>
</gene>
<feature type="domain" description="Glucose-methanol-choline oxidoreductase N-terminal" evidence="6">
    <location>
        <begin position="224"/>
        <end position="338"/>
    </location>
</feature>
<evidence type="ECO:0000256" key="2">
    <source>
        <dbReference type="ARBA" id="ARBA00010790"/>
    </source>
</evidence>
<dbReference type="InterPro" id="IPR051473">
    <property type="entry name" value="P2Ox-like"/>
</dbReference>
<dbReference type="Pfam" id="PF00732">
    <property type="entry name" value="GMC_oxred_N"/>
    <property type="match status" value="1"/>
</dbReference>
<organism evidence="8 9">
    <name type="scientific">Croceivirga thetidis</name>
    <dbReference type="NCBI Taxonomy" id="2721623"/>
    <lineage>
        <taxon>Bacteria</taxon>
        <taxon>Pseudomonadati</taxon>
        <taxon>Bacteroidota</taxon>
        <taxon>Flavobacteriia</taxon>
        <taxon>Flavobacteriales</taxon>
        <taxon>Flavobacteriaceae</taxon>
        <taxon>Croceivirga</taxon>
    </lineage>
</organism>
<dbReference type="InterPro" id="IPR036188">
    <property type="entry name" value="FAD/NAD-bd_sf"/>
</dbReference>
<evidence type="ECO:0000256" key="1">
    <source>
        <dbReference type="ARBA" id="ARBA00001974"/>
    </source>
</evidence>
<name>A0ABX1GLR9_9FLAO</name>
<comment type="similarity">
    <text evidence="2">Belongs to the GMC oxidoreductase family.</text>
</comment>
<evidence type="ECO:0000256" key="5">
    <source>
        <dbReference type="ARBA" id="ARBA00023002"/>
    </source>
</evidence>
<evidence type="ECO:0000259" key="7">
    <source>
        <dbReference type="Pfam" id="PF05199"/>
    </source>
</evidence>
<dbReference type="InterPro" id="IPR007867">
    <property type="entry name" value="GMC_OxRtase_C"/>
</dbReference>
<dbReference type="Proteomes" id="UP000718451">
    <property type="component" value="Unassembled WGS sequence"/>
</dbReference>
<keyword evidence="4" id="KW-0274">FAD</keyword>
<proteinExistence type="inferred from homology"/>
<dbReference type="Gene3D" id="3.50.50.60">
    <property type="entry name" value="FAD/NAD(P)-binding domain"/>
    <property type="match status" value="2"/>
</dbReference>
<dbReference type="PANTHER" id="PTHR42784:SF1">
    <property type="entry name" value="PYRANOSE 2-OXIDASE"/>
    <property type="match status" value="1"/>
</dbReference>
<reference evidence="8 9" key="1">
    <citation type="submission" date="2020-04" db="EMBL/GenBank/DDBJ databases">
        <authorList>
            <person name="Yoon J."/>
        </authorList>
    </citation>
    <scope>NUCLEOTIDE SEQUENCE [LARGE SCALE GENOMIC DNA]</scope>
    <source>
        <strain evidence="8 9">DJ-13</strain>
    </source>
</reference>
<keyword evidence="9" id="KW-1185">Reference proteome</keyword>
<comment type="caution">
    <text evidence="8">The sequence shown here is derived from an EMBL/GenBank/DDBJ whole genome shotgun (WGS) entry which is preliminary data.</text>
</comment>
<accession>A0ABX1GLR9</accession>
<dbReference type="PANTHER" id="PTHR42784">
    <property type="entry name" value="PYRANOSE 2-OXIDASE"/>
    <property type="match status" value="1"/>
</dbReference>